<proteinExistence type="inferred from homology"/>
<dbReference type="InterPro" id="IPR012336">
    <property type="entry name" value="Thioredoxin-like_fold"/>
</dbReference>
<evidence type="ECO:0000313" key="8">
    <source>
        <dbReference type="EMBL" id="SIS21230.1"/>
    </source>
</evidence>
<keyword evidence="6" id="KW-1133">Transmembrane helix</keyword>
<dbReference type="STRING" id="1344003.SAMN05445060_3701"/>
<keyword evidence="9" id="KW-1185">Reference proteome</keyword>
<dbReference type="RefSeq" id="WP_076482513.1">
    <property type="nucleotide sequence ID" value="NZ_FTNT01000013.1"/>
</dbReference>
<dbReference type="CDD" id="cd02972">
    <property type="entry name" value="DsbA_family"/>
    <property type="match status" value="1"/>
</dbReference>
<dbReference type="Proteomes" id="UP000186218">
    <property type="component" value="Unassembled WGS sequence"/>
</dbReference>
<evidence type="ECO:0000259" key="7">
    <source>
        <dbReference type="Pfam" id="PF13462"/>
    </source>
</evidence>
<accession>A0A1N7H957</accession>
<gene>
    <name evidence="8" type="ORF">SAMN05445060_3701</name>
</gene>
<dbReference type="PANTHER" id="PTHR13887">
    <property type="entry name" value="GLUTATHIONE S-TRANSFERASE KAPPA"/>
    <property type="match status" value="1"/>
</dbReference>
<keyword evidence="3" id="KW-0560">Oxidoreductase</keyword>
<protein>
    <submittedName>
        <fullName evidence="8">Protein-disulfide isomerase</fullName>
    </submittedName>
</protein>
<feature type="domain" description="Thioredoxin-like fold" evidence="7">
    <location>
        <begin position="78"/>
        <end position="245"/>
    </location>
</feature>
<keyword evidence="5" id="KW-0676">Redox-active center</keyword>
<dbReference type="GO" id="GO:0016491">
    <property type="term" value="F:oxidoreductase activity"/>
    <property type="evidence" value="ECO:0007669"/>
    <property type="project" value="UniProtKB-KW"/>
</dbReference>
<sequence>MTGSRQRKPVVDPRAAEKRRSMIIRIAATAVVIIVAVIVAVVVIVSKNSDDSSSASNASTSPTVVTDTGAFRVSGPKANAKAVLTLDEDFQCPVCKQFETLFGSALEQLRSNPNVAIDYHPIAILDRMSSTGYSTRAANASACVAQATAAGGDFATWLKYHQALYAQQPEEGSAGLADQQLTEIATSVGAPASVSSCVDKGVYNDWVTAQTKQVSENGLQGTPQVELNGKTLTLSTPDALVAAVNAAAEG</sequence>
<reference evidence="8 9" key="1">
    <citation type="submission" date="2017-01" db="EMBL/GenBank/DDBJ databases">
        <authorList>
            <person name="Mah S.A."/>
            <person name="Swanson W.J."/>
            <person name="Moy G.W."/>
            <person name="Vacquier V.D."/>
        </authorList>
    </citation>
    <scope>NUCLEOTIDE SEQUENCE [LARGE SCALE GENOMIC DNA]</scope>
    <source>
        <strain evidence="8 9">CPCC 203464</strain>
    </source>
</reference>
<dbReference type="Gene3D" id="3.40.30.10">
    <property type="entry name" value="Glutaredoxin"/>
    <property type="match status" value="1"/>
</dbReference>
<comment type="similarity">
    <text evidence="1">Belongs to the thioredoxin family. DsbA subfamily.</text>
</comment>
<keyword evidence="2" id="KW-0732">Signal</keyword>
<dbReference type="EMBL" id="FTNT01000013">
    <property type="protein sequence ID" value="SIS21230.1"/>
    <property type="molecule type" value="Genomic_DNA"/>
</dbReference>
<evidence type="ECO:0000256" key="3">
    <source>
        <dbReference type="ARBA" id="ARBA00023002"/>
    </source>
</evidence>
<dbReference type="GO" id="GO:0016853">
    <property type="term" value="F:isomerase activity"/>
    <property type="evidence" value="ECO:0007669"/>
    <property type="project" value="UniProtKB-KW"/>
</dbReference>
<name>A0A1N7H957_9NOCA</name>
<dbReference type="SUPFAM" id="SSF52833">
    <property type="entry name" value="Thioredoxin-like"/>
    <property type="match status" value="1"/>
</dbReference>
<dbReference type="AlphaFoldDB" id="A0A1N7H957"/>
<dbReference type="PANTHER" id="PTHR13887:SF14">
    <property type="entry name" value="DISULFIDE BOND FORMATION PROTEIN D"/>
    <property type="match status" value="1"/>
</dbReference>
<keyword evidence="4" id="KW-1015">Disulfide bond</keyword>
<evidence type="ECO:0000256" key="4">
    <source>
        <dbReference type="ARBA" id="ARBA00023157"/>
    </source>
</evidence>
<dbReference type="InterPro" id="IPR036249">
    <property type="entry name" value="Thioredoxin-like_sf"/>
</dbReference>
<evidence type="ECO:0000313" key="9">
    <source>
        <dbReference type="Proteomes" id="UP000186218"/>
    </source>
</evidence>
<organism evidence="8 9">
    <name type="scientific">Williamsia sterculiae</name>
    <dbReference type="NCBI Taxonomy" id="1344003"/>
    <lineage>
        <taxon>Bacteria</taxon>
        <taxon>Bacillati</taxon>
        <taxon>Actinomycetota</taxon>
        <taxon>Actinomycetes</taxon>
        <taxon>Mycobacteriales</taxon>
        <taxon>Nocardiaceae</taxon>
        <taxon>Williamsia</taxon>
    </lineage>
</organism>
<dbReference type="Pfam" id="PF13462">
    <property type="entry name" value="Thioredoxin_4"/>
    <property type="match status" value="1"/>
</dbReference>
<evidence type="ECO:0000256" key="2">
    <source>
        <dbReference type="ARBA" id="ARBA00022729"/>
    </source>
</evidence>
<keyword evidence="8" id="KW-0413">Isomerase</keyword>
<evidence type="ECO:0000256" key="1">
    <source>
        <dbReference type="ARBA" id="ARBA00005791"/>
    </source>
</evidence>
<keyword evidence="6" id="KW-0472">Membrane</keyword>
<dbReference type="OrthoDB" id="117402at2"/>
<evidence type="ECO:0000256" key="5">
    <source>
        <dbReference type="ARBA" id="ARBA00023284"/>
    </source>
</evidence>
<keyword evidence="6" id="KW-0812">Transmembrane</keyword>
<feature type="transmembrane region" description="Helical" evidence="6">
    <location>
        <begin position="23"/>
        <end position="45"/>
    </location>
</feature>
<evidence type="ECO:0000256" key="6">
    <source>
        <dbReference type="SAM" id="Phobius"/>
    </source>
</evidence>